<dbReference type="InterPro" id="IPR004010">
    <property type="entry name" value="Double_Cache_2"/>
</dbReference>
<reference evidence="11" key="1">
    <citation type="journal article" date="2021" name="Microb. Physiol.">
        <title>Proteogenomic Insights into the Physiology of Marine, Sulfate-Reducing, Filamentous Desulfonema limicola and Desulfonema magnum.</title>
        <authorList>
            <person name="Schnaars V."/>
            <person name="Wohlbrand L."/>
            <person name="Scheve S."/>
            <person name="Hinrichs C."/>
            <person name="Reinhardt R."/>
            <person name="Rabus R."/>
        </authorList>
    </citation>
    <scope>NUCLEOTIDE SEQUENCE</scope>
    <source>
        <strain evidence="11">5ac10</strain>
    </source>
</reference>
<dbReference type="Gene3D" id="1.10.287.950">
    <property type="entry name" value="Methyl-accepting chemotaxis protein"/>
    <property type="match status" value="1"/>
</dbReference>
<dbReference type="GO" id="GO:0005886">
    <property type="term" value="C:plasma membrane"/>
    <property type="evidence" value="ECO:0007669"/>
    <property type="project" value="UniProtKB-SubCell"/>
</dbReference>
<dbReference type="GO" id="GO:0007165">
    <property type="term" value="P:signal transduction"/>
    <property type="evidence" value="ECO:0007669"/>
    <property type="project" value="UniProtKB-KW"/>
</dbReference>
<comment type="similarity">
    <text evidence="7">Belongs to the methyl-accepting chemotaxis (MCP) protein family.</text>
</comment>
<feature type="transmembrane region" description="Helical" evidence="9">
    <location>
        <begin position="394"/>
        <end position="416"/>
    </location>
</feature>
<feature type="domain" description="Methyl-accepting transducer" evidence="10">
    <location>
        <begin position="435"/>
        <end position="664"/>
    </location>
</feature>
<keyword evidence="4 9" id="KW-0812">Transmembrane</keyword>
<dbReference type="AlphaFoldDB" id="A0A975B513"/>
<evidence type="ECO:0000256" key="7">
    <source>
        <dbReference type="ARBA" id="ARBA00029447"/>
    </source>
</evidence>
<keyword evidence="6 9" id="KW-0472">Membrane</keyword>
<evidence type="ECO:0000256" key="2">
    <source>
        <dbReference type="ARBA" id="ARBA00022475"/>
    </source>
</evidence>
<keyword evidence="2" id="KW-1003">Cell membrane</keyword>
<name>A0A975B513_9BACT</name>
<dbReference type="SMART" id="SM01049">
    <property type="entry name" value="Cache_2"/>
    <property type="match status" value="2"/>
</dbReference>
<keyword evidence="3" id="KW-0145">Chemotaxis</keyword>
<dbReference type="PANTHER" id="PTHR43531:SF11">
    <property type="entry name" value="METHYL-ACCEPTING CHEMOTAXIS PROTEIN 3"/>
    <property type="match status" value="1"/>
</dbReference>
<sequence length="687" mass="77312">MNISTKIILLITLSLLLTSGIISLLAVFQIRQTGRIAIEHVEILNSENIKKMEAEQIHQEKIFSQELNTRKNEYLKSQVQTAMSVLKKSYMDAADPEKLKNIFMQQLQNSVDTAYGLLESLAKDEELSLEEQQAKAIEIIKSIRYGSEHKDYFWINDMRPYMIMHPYKPELDGKGLSDYKDPNGKYLFVEFVKVCKEKGQGFVDYYWPKYDGDNPQPKLSFVRLFKPWNWIIGSGIYMEIAEDIIKSKAAESIKNLRYGPEHQDYFWINDMRPYMVMHPYKPELDGKDLADYKDPNGKRLFVEFVKTCSENGEGFVDYYWPKYGADKPQPKRSFVTLFKPWNWVIGTGLYIDDIQEIFDKRHQMLKEDTARAVEDMKQRIETIKTDMRIKINKVLLKILILTTLIIVFALYLTYIFTRKNITTPIMRVIRGLKESAQQIAAAASEIAEGSQVVAESVCTQAASVQESSSSLEQMSAMSRHTTDLTKGAEELMNLNIEKSGRSLKALMDLTIDISKIESDSDSISKIINEIDAIAFQTNLLSLNAAVEAARAGAAGTGFAVVAGEVKSLAMRTTEAADNTQDLLNQTLARVNHAAASIKGVNNDFADIIESATIMGERTQSITQASGEQARGIEQLSIAANEIDKVTQQIAANSQESAAAAEELSAQAEDMTDFVKELAAVVGFKDKK</sequence>
<evidence type="ECO:0000256" key="4">
    <source>
        <dbReference type="ARBA" id="ARBA00022692"/>
    </source>
</evidence>
<keyword evidence="12" id="KW-1185">Reference proteome</keyword>
<accession>A0A975B513</accession>
<proteinExistence type="inferred from homology"/>
<dbReference type="Proteomes" id="UP000663720">
    <property type="component" value="Chromosome"/>
</dbReference>
<dbReference type="PANTHER" id="PTHR43531">
    <property type="entry name" value="PROTEIN ICFG"/>
    <property type="match status" value="1"/>
</dbReference>
<evidence type="ECO:0000256" key="3">
    <source>
        <dbReference type="ARBA" id="ARBA00022500"/>
    </source>
</evidence>
<keyword evidence="5 9" id="KW-1133">Transmembrane helix</keyword>
<keyword evidence="8" id="KW-0807">Transducer</keyword>
<dbReference type="Pfam" id="PF00015">
    <property type="entry name" value="MCPsignal"/>
    <property type="match status" value="1"/>
</dbReference>
<evidence type="ECO:0000256" key="8">
    <source>
        <dbReference type="PROSITE-ProRule" id="PRU00284"/>
    </source>
</evidence>
<evidence type="ECO:0000313" key="12">
    <source>
        <dbReference type="Proteomes" id="UP000663720"/>
    </source>
</evidence>
<organism evidence="11 12">
    <name type="scientific">Desulfonema limicola</name>
    <dbReference type="NCBI Taxonomy" id="45656"/>
    <lineage>
        <taxon>Bacteria</taxon>
        <taxon>Pseudomonadati</taxon>
        <taxon>Thermodesulfobacteriota</taxon>
        <taxon>Desulfobacteria</taxon>
        <taxon>Desulfobacterales</taxon>
        <taxon>Desulfococcaceae</taxon>
        <taxon>Desulfonema</taxon>
    </lineage>
</organism>
<dbReference type="EMBL" id="CP061799">
    <property type="protein sequence ID" value="QTA78920.1"/>
    <property type="molecule type" value="Genomic_DNA"/>
</dbReference>
<evidence type="ECO:0000256" key="5">
    <source>
        <dbReference type="ARBA" id="ARBA00022989"/>
    </source>
</evidence>
<dbReference type="PROSITE" id="PS50111">
    <property type="entry name" value="CHEMOTAXIS_TRANSDUC_2"/>
    <property type="match status" value="1"/>
</dbReference>
<evidence type="ECO:0000256" key="6">
    <source>
        <dbReference type="ARBA" id="ARBA00023136"/>
    </source>
</evidence>
<dbReference type="InterPro" id="IPR004089">
    <property type="entry name" value="MCPsignal_dom"/>
</dbReference>
<evidence type="ECO:0000256" key="9">
    <source>
        <dbReference type="SAM" id="Phobius"/>
    </source>
</evidence>
<comment type="subcellular location">
    <subcellularLocation>
        <location evidence="1">Cell membrane</location>
        <topology evidence="1">Multi-pass membrane protein</topology>
    </subcellularLocation>
</comment>
<gene>
    <name evidence="11" type="ORF">dnl_11680</name>
</gene>
<dbReference type="SMART" id="SM00283">
    <property type="entry name" value="MA"/>
    <property type="match status" value="1"/>
</dbReference>
<evidence type="ECO:0000313" key="11">
    <source>
        <dbReference type="EMBL" id="QTA78920.1"/>
    </source>
</evidence>
<dbReference type="Pfam" id="PF08269">
    <property type="entry name" value="dCache_2"/>
    <property type="match status" value="1"/>
</dbReference>
<protein>
    <submittedName>
        <fullName evidence="11">Methyl-accepting chemotaxis protein signailling domain-containing protein, double cache domain-containing protein</fullName>
    </submittedName>
</protein>
<dbReference type="Gene3D" id="3.30.450.20">
    <property type="entry name" value="PAS domain"/>
    <property type="match status" value="2"/>
</dbReference>
<dbReference type="SUPFAM" id="SSF58104">
    <property type="entry name" value="Methyl-accepting chemotaxis protein (MCP) signaling domain"/>
    <property type="match status" value="1"/>
</dbReference>
<evidence type="ECO:0000259" key="10">
    <source>
        <dbReference type="PROSITE" id="PS50111"/>
    </source>
</evidence>
<feature type="transmembrane region" description="Helical" evidence="9">
    <location>
        <begin position="6"/>
        <end position="28"/>
    </location>
</feature>
<dbReference type="InterPro" id="IPR051310">
    <property type="entry name" value="MCP_chemotaxis"/>
</dbReference>
<dbReference type="GO" id="GO:0006935">
    <property type="term" value="P:chemotaxis"/>
    <property type="evidence" value="ECO:0007669"/>
    <property type="project" value="UniProtKB-KW"/>
</dbReference>
<evidence type="ECO:0000256" key="1">
    <source>
        <dbReference type="ARBA" id="ARBA00004651"/>
    </source>
</evidence>
<dbReference type="InterPro" id="IPR033480">
    <property type="entry name" value="sCache_2"/>
</dbReference>
<dbReference type="KEGG" id="dli:dnl_11680"/>
<dbReference type="RefSeq" id="WP_207690730.1">
    <property type="nucleotide sequence ID" value="NZ_CP061799.1"/>
</dbReference>